<feature type="region of interest" description="Disordered" evidence="4">
    <location>
        <begin position="177"/>
        <end position="240"/>
    </location>
</feature>
<comment type="caution">
    <text evidence="6">The sequence shown here is derived from an EMBL/GenBank/DDBJ whole genome shotgun (WGS) entry which is preliminary data.</text>
</comment>
<keyword evidence="2" id="KW-0863">Zinc-finger</keyword>
<dbReference type="OrthoDB" id="549480at2759"/>
<reference evidence="6 7" key="1">
    <citation type="journal article" date="2017" name="Mol. Biol. Evol.">
        <title>The 4-celled Tetrabaena socialis nuclear genome reveals the essential components for genetic control of cell number at the origin of multicellularity in the volvocine lineage.</title>
        <authorList>
            <person name="Featherston J."/>
            <person name="Arakaki Y."/>
            <person name="Hanschen E.R."/>
            <person name="Ferris P.J."/>
            <person name="Michod R.E."/>
            <person name="Olson B.J.S.C."/>
            <person name="Nozaki H."/>
            <person name="Durand P.M."/>
        </authorList>
    </citation>
    <scope>NUCLEOTIDE SEQUENCE [LARGE SCALE GENOMIC DNA]</scope>
    <source>
        <strain evidence="6 7">NIES-571</strain>
    </source>
</reference>
<dbReference type="EMBL" id="PGGS01000287">
    <property type="protein sequence ID" value="PNH05678.1"/>
    <property type="molecule type" value="Genomic_DNA"/>
</dbReference>
<gene>
    <name evidence="6" type="ORF">TSOC_008028</name>
</gene>
<evidence type="ECO:0000256" key="1">
    <source>
        <dbReference type="ARBA" id="ARBA00022723"/>
    </source>
</evidence>
<evidence type="ECO:0000313" key="6">
    <source>
        <dbReference type="EMBL" id="PNH05678.1"/>
    </source>
</evidence>
<evidence type="ECO:0000256" key="2">
    <source>
        <dbReference type="ARBA" id="ARBA00022771"/>
    </source>
</evidence>
<feature type="compositionally biased region" description="Gly residues" evidence="4">
    <location>
        <begin position="359"/>
        <end position="373"/>
    </location>
</feature>
<evidence type="ECO:0000256" key="4">
    <source>
        <dbReference type="SAM" id="MobiDB-lite"/>
    </source>
</evidence>
<organism evidence="6 7">
    <name type="scientific">Tetrabaena socialis</name>
    <dbReference type="NCBI Taxonomy" id="47790"/>
    <lineage>
        <taxon>Eukaryota</taxon>
        <taxon>Viridiplantae</taxon>
        <taxon>Chlorophyta</taxon>
        <taxon>core chlorophytes</taxon>
        <taxon>Chlorophyceae</taxon>
        <taxon>CS clade</taxon>
        <taxon>Chlamydomonadales</taxon>
        <taxon>Tetrabaenaceae</taxon>
        <taxon>Tetrabaena</taxon>
    </lineage>
</organism>
<dbReference type="GO" id="GO:0008270">
    <property type="term" value="F:zinc ion binding"/>
    <property type="evidence" value="ECO:0007669"/>
    <property type="project" value="UniProtKB-KW"/>
</dbReference>
<dbReference type="SMART" id="SM00744">
    <property type="entry name" value="RINGv"/>
    <property type="match status" value="1"/>
</dbReference>
<dbReference type="CDD" id="cd16495">
    <property type="entry name" value="RING_CH-C4HC3_MARCH"/>
    <property type="match status" value="1"/>
</dbReference>
<feature type="domain" description="RING-CH-type" evidence="5">
    <location>
        <begin position="16"/>
        <end position="78"/>
    </location>
</feature>
<accession>A0A2J7ZZL2</accession>
<feature type="region of interest" description="Disordered" evidence="4">
    <location>
        <begin position="637"/>
        <end position="683"/>
    </location>
</feature>
<proteinExistence type="predicted"/>
<dbReference type="InterPro" id="IPR013083">
    <property type="entry name" value="Znf_RING/FYVE/PHD"/>
</dbReference>
<feature type="compositionally biased region" description="Low complexity" evidence="4">
    <location>
        <begin position="192"/>
        <end position="212"/>
    </location>
</feature>
<evidence type="ECO:0000256" key="3">
    <source>
        <dbReference type="ARBA" id="ARBA00022833"/>
    </source>
</evidence>
<protein>
    <recommendedName>
        <fullName evidence="5">RING-CH-type domain-containing protein</fullName>
    </recommendedName>
</protein>
<feature type="region of interest" description="Disordered" evidence="4">
    <location>
        <begin position="295"/>
        <end position="387"/>
    </location>
</feature>
<dbReference type="Proteomes" id="UP000236333">
    <property type="component" value="Unassembled WGS sequence"/>
</dbReference>
<keyword evidence="3" id="KW-0862">Zinc</keyword>
<feature type="compositionally biased region" description="Low complexity" evidence="4">
    <location>
        <begin position="328"/>
        <end position="358"/>
    </location>
</feature>
<keyword evidence="7" id="KW-1185">Reference proteome</keyword>
<dbReference type="AlphaFoldDB" id="A0A2J7ZZL2"/>
<sequence length="850" mass="86857">MLEEPSILEGCRAAPSDMETDDVCWICLDDTKDRDPLFSPCSCPRRVHPRCLARWQLQQAGRLEETNCRFCHCDLADWKVSLTPDNLKPDVQRVQPIMVVYFEGQIHRIPVKQGPDGLTEFTLRIRELFRLPEDVDISLTFGCKEPLSGQHLKLEGIGAFDAAVHCASVAAAERQHKLKSEGGAPGEGGDGATAAGGPTMTLGPNGETIGSSEDGGEEEEDSGTAAPPPYPSLAHHQQHHLHDPFHDAAMSVSAPASAHTSGGGAPGGDGAGVDAMPLLHPAASAPVLSQLLAAAHQHPHSELQQHHQHHHQHGARQLPLPRTPPPAQQQQQQGCAFPACSSSSLSDAASAHTSARTSSGGGGIGGGVGGHGGAATPPRRPAMGSAQQLLQFQADQRPLDGSPPPPLTAAAYPPLPGLFTPFQSTAAAPVGSRYSDVLSRAPAAGLVEEAHAPQEAQMQAQVQQQPMQVEHQPMQQAASALRSHGASMTAVGQAESASTPLPLANALSEPFAAAATAAAARLSPDAPQTPAGAQPTLYPHAYGAPLYPPYSAMYGGASSPYGAPPLPPLPPTHFLRPASPPSSSPTPPAATPPTPRDLYDSPVPDSRYTHQHPNHPNHLYPNYQPLHQAHSQQHLLLPSYPSADPPGGGGGTPGALGPATPNAACPSPRFASSPTASSPTANGWYGGRASPSCAAVDTPLARFTASGCGPLQAGMMLAAATAAAGSPTGGGAAADGGGVHSTANRRARRASSTSPCSELDMAVCVASPSDEPGAAVGSLTGRLKFSLKAFSRKVARSLSFQRGAVPTTLGGGGGAAAAPCAGGGLLLSVAEAEGAWPGAGAGLGVEADAR</sequence>
<dbReference type="InterPro" id="IPR011016">
    <property type="entry name" value="Znf_RING-CH"/>
</dbReference>
<dbReference type="Gene3D" id="3.30.40.10">
    <property type="entry name" value="Zinc/RING finger domain, C3HC4 (zinc finger)"/>
    <property type="match status" value="1"/>
</dbReference>
<feature type="region of interest" description="Disordered" evidence="4">
    <location>
        <begin position="565"/>
        <end position="623"/>
    </location>
</feature>
<evidence type="ECO:0000259" key="5">
    <source>
        <dbReference type="PROSITE" id="PS51292"/>
    </source>
</evidence>
<dbReference type="Pfam" id="PF12906">
    <property type="entry name" value="RINGv"/>
    <property type="match status" value="1"/>
</dbReference>
<feature type="region of interest" description="Disordered" evidence="4">
    <location>
        <begin position="252"/>
        <end position="276"/>
    </location>
</feature>
<keyword evidence="1" id="KW-0479">Metal-binding</keyword>
<feature type="compositionally biased region" description="Low complexity" evidence="4">
    <location>
        <begin position="655"/>
        <end position="681"/>
    </location>
</feature>
<dbReference type="SUPFAM" id="SSF57850">
    <property type="entry name" value="RING/U-box"/>
    <property type="match status" value="1"/>
</dbReference>
<evidence type="ECO:0000313" key="7">
    <source>
        <dbReference type="Proteomes" id="UP000236333"/>
    </source>
</evidence>
<name>A0A2J7ZZL2_9CHLO</name>
<dbReference type="PROSITE" id="PS51292">
    <property type="entry name" value="ZF_RING_CH"/>
    <property type="match status" value="1"/>
</dbReference>
<feature type="compositionally biased region" description="Pro residues" evidence="4">
    <location>
        <begin position="578"/>
        <end position="595"/>
    </location>
</feature>
<feature type="compositionally biased region" description="Gly residues" evidence="4">
    <location>
        <begin position="261"/>
        <end position="271"/>
    </location>
</feature>